<dbReference type="AlphaFoldDB" id="A0A218NLV9"/>
<feature type="domain" description="Nmd3 N-terminal" evidence="1">
    <location>
        <begin position="12"/>
        <end position="222"/>
    </location>
</feature>
<dbReference type="EMBL" id="CP019964">
    <property type="protein sequence ID" value="ASI13460.1"/>
    <property type="molecule type" value="Genomic_DNA"/>
</dbReference>
<gene>
    <name evidence="2" type="ORF">Mia14_0120</name>
</gene>
<sequence>MNSKVFFITKYCPKCNRSSDDVRFIGQFCEYCVIDRIGSDLPKEIKIPLCRSCGRIKTHIGFVASSPDSLDDAVRFSIHRPDFEVSLVSYDKATSIAVVQFEKEVEGEPVQFTKDIEIKFTNILCPLCNRERSGYYEAEIQLRGIYSKLSVMEKRILDFVNKNGSFVSQIKEDKNGVNIYIGSRDVANAFFQSNKKLKPIKSYELYGLKAGKRVYRNIYSLRFE</sequence>
<protein>
    <submittedName>
        <fullName evidence="2">NMD3 family protein</fullName>
    </submittedName>
</protein>
<evidence type="ECO:0000313" key="3">
    <source>
        <dbReference type="Proteomes" id="UP000197679"/>
    </source>
</evidence>
<proteinExistence type="predicted"/>
<name>A0A218NLV9_9ARCH</name>
<dbReference type="KEGG" id="marh:Mia14_0120"/>
<dbReference type="InterPro" id="IPR007064">
    <property type="entry name" value="Nmd3_N"/>
</dbReference>
<evidence type="ECO:0000259" key="1">
    <source>
        <dbReference type="Pfam" id="PF04981"/>
    </source>
</evidence>
<keyword evidence="3" id="KW-1185">Reference proteome</keyword>
<dbReference type="Pfam" id="PF04981">
    <property type="entry name" value="NMD3"/>
    <property type="match status" value="1"/>
</dbReference>
<dbReference type="Proteomes" id="UP000197679">
    <property type="component" value="Chromosome"/>
</dbReference>
<evidence type="ECO:0000313" key="2">
    <source>
        <dbReference type="EMBL" id="ASI13460.1"/>
    </source>
</evidence>
<accession>A0A218NLV9</accession>
<reference evidence="2 3" key="1">
    <citation type="journal article" date="2017" name="Nat. Commun.">
        <title>'ARMAN' archaea depend on association with euryarchaeal host in culture and in situ.</title>
        <authorList>
            <person name="Golyshina O."/>
            <person name="Toshchakov S."/>
            <person name="Makarova K."/>
            <person name="Gavrilov S."/>
            <person name="Korzhenkov A."/>
            <person name="La Cono V."/>
            <person name="Arcadi E."/>
            <person name="Nechitaylo T."/>
            <person name="Ferrer M."/>
            <person name="Kublanov I."/>
            <person name="Wolf Y."/>
            <person name="Yakimov M."/>
            <person name="Golyshin P."/>
            <person name="Slesarev A."/>
            <person name="Kozyavkin S."/>
        </authorList>
    </citation>
    <scope>NUCLEOTIDE SEQUENCE [LARGE SCALE GENOMIC DNA]</scope>
    <source>
        <strain evidence="2 3">Mia14</strain>
    </source>
</reference>
<organism evidence="2 3">
    <name type="scientific">Candidatus Mancarchaeum acidiphilum</name>
    <dbReference type="NCBI Taxonomy" id="1920749"/>
    <lineage>
        <taxon>Archaea</taxon>
        <taxon>Candidatus Micrarchaeota</taxon>
        <taxon>Candidatus Mancarchaeum</taxon>
    </lineage>
</organism>